<name>A0A439CRB8_9PEZI</name>
<feature type="compositionally biased region" description="Basic and acidic residues" evidence="1">
    <location>
        <begin position="241"/>
        <end position="252"/>
    </location>
</feature>
<gene>
    <name evidence="2" type="ORF">EKO27_g10409</name>
</gene>
<dbReference type="AlphaFoldDB" id="A0A439CRB8"/>
<evidence type="ECO:0000313" key="3">
    <source>
        <dbReference type="Proteomes" id="UP000286045"/>
    </source>
</evidence>
<reference evidence="2 3" key="1">
    <citation type="submission" date="2018-12" db="EMBL/GenBank/DDBJ databases">
        <title>Draft genome sequence of Xylaria grammica IHI A82.</title>
        <authorList>
            <person name="Buettner E."/>
            <person name="Kellner H."/>
        </authorList>
    </citation>
    <scope>NUCLEOTIDE SEQUENCE [LARGE SCALE GENOMIC DNA]</scope>
    <source>
        <strain evidence="2 3">IHI A82</strain>
    </source>
</reference>
<feature type="region of interest" description="Disordered" evidence="1">
    <location>
        <begin position="1"/>
        <end position="20"/>
    </location>
</feature>
<proteinExistence type="predicted"/>
<evidence type="ECO:0000313" key="2">
    <source>
        <dbReference type="EMBL" id="RWA04697.1"/>
    </source>
</evidence>
<feature type="compositionally biased region" description="Basic residues" evidence="1">
    <location>
        <begin position="280"/>
        <end position="302"/>
    </location>
</feature>
<dbReference type="EMBL" id="RYZI01000530">
    <property type="protein sequence ID" value="RWA04697.1"/>
    <property type="molecule type" value="Genomic_DNA"/>
</dbReference>
<sequence>MTSIEQIQQDTNGYISEPPSGLERVTEQVKKIFLLLFDESGQFYTETAVFAHLRCKEVYRGKDKDRFLQFAYDTEGRELTDSDGTLDAPRPGVQKVFRKGQSLWTRSQALLFGFDTFLMIESVKMQAQCVQMQMCLRELQQRCQEELAPLASPVPPAPDTNGENQEAAEDLSHLLTTKYGPPSQITPKACMIHDGKECPVCEDLQNRSFSFPPLPSVLGDVDDEAGNEKRGGSEDDETDDEKIGGTEDGKIDEIEDDKGDGMEDDEGDGKTDDKKQANDKRKRKNKPNKRKSRAKRNRQKKK</sequence>
<organism evidence="2 3">
    <name type="scientific">Xylaria grammica</name>
    <dbReference type="NCBI Taxonomy" id="363999"/>
    <lineage>
        <taxon>Eukaryota</taxon>
        <taxon>Fungi</taxon>
        <taxon>Dikarya</taxon>
        <taxon>Ascomycota</taxon>
        <taxon>Pezizomycotina</taxon>
        <taxon>Sordariomycetes</taxon>
        <taxon>Xylariomycetidae</taxon>
        <taxon>Xylariales</taxon>
        <taxon>Xylariaceae</taxon>
        <taxon>Xylaria</taxon>
    </lineage>
</organism>
<protein>
    <submittedName>
        <fullName evidence="2">Uncharacterized protein</fullName>
    </submittedName>
</protein>
<accession>A0A439CRB8</accession>
<feature type="compositionally biased region" description="Basic and acidic residues" evidence="1">
    <location>
        <begin position="268"/>
        <end position="279"/>
    </location>
</feature>
<feature type="region of interest" description="Disordered" evidence="1">
    <location>
        <begin position="212"/>
        <end position="302"/>
    </location>
</feature>
<dbReference type="Proteomes" id="UP000286045">
    <property type="component" value="Unassembled WGS sequence"/>
</dbReference>
<feature type="compositionally biased region" description="Acidic residues" evidence="1">
    <location>
        <begin position="253"/>
        <end position="267"/>
    </location>
</feature>
<keyword evidence="3" id="KW-1185">Reference proteome</keyword>
<feature type="compositionally biased region" description="Polar residues" evidence="1">
    <location>
        <begin position="1"/>
        <end position="14"/>
    </location>
</feature>
<comment type="caution">
    <text evidence="2">The sequence shown here is derived from an EMBL/GenBank/DDBJ whole genome shotgun (WGS) entry which is preliminary data.</text>
</comment>
<evidence type="ECO:0000256" key="1">
    <source>
        <dbReference type="SAM" id="MobiDB-lite"/>
    </source>
</evidence>